<comment type="subcellular location">
    <subcellularLocation>
        <location evidence="1">Cell inner membrane</location>
        <topology evidence="1">Multi-pass membrane protein</topology>
    </subcellularLocation>
    <subcellularLocation>
        <location evidence="11">Cell membrane</location>
        <topology evidence="11">Multi-pass membrane protein</topology>
    </subcellularLocation>
</comment>
<evidence type="ECO:0000256" key="3">
    <source>
        <dbReference type="ARBA" id="ARBA00016947"/>
    </source>
</evidence>
<feature type="transmembrane region" description="Helical" evidence="11">
    <location>
        <begin position="333"/>
        <end position="362"/>
    </location>
</feature>
<evidence type="ECO:0000256" key="10">
    <source>
        <dbReference type="ARBA" id="ARBA00023136"/>
    </source>
</evidence>
<evidence type="ECO:0000256" key="4">
    <source>
        <dbReference type="ARBA" id="ARBA00022448"/>
    </source>
</evidence>
<feature type="transmembrane region" description="Helical" evidence="11">
    <location>
        <begin position="248"/>
        <end position="270"/>
    </location>
</feature>
<evidence type="ECO:0000256" key="9">
    <source>
        <dbReference type="ARBA" id="ARBA00022989"/>
    </source>
</evidence>
<evidence type="ECO:0000256" key="1">
    <source>
        <dbReference type="ARBA" id="ARBA00004429"/>
    </source>
</evidence>
<feature type="transmembrane region" description="Helical" evidence="11">
    <location>
        <begin position="291"/>
        <end position="313"/>
    </location>
</feature>
<dbReference type="InterPro" id="IPR000515">
    <property type="entry name" value="MetI-like"/>
</dbReference>
<evidence type="ECO:0000259" key="12">
    <source>
        <dbReference type="PROSITE" id="PS50928"/>
    </source>
</evidence>
<keyword evidence="4 11" id="KW-0813">Transport</keyword>
<dbReference type="PROSITE" id="PS50928">
    <property type="entry name" value="ABC_TM1"/>
    <property type="match status" value="2"/>
</dbReference>
<sequence length="570" mass="62688">MNPISKTRTSHGWFGFLWPGLLSLCVISLILGLAFSGLFSQIFEINFSKIYNNSYLFRVIRFTLYQALLSTVISTFIAIPVARALSRRPNLPGRKSFLRLASLSLIVPTIVGVFGIVAVHGRNGWFNQALSFFDLTAGNYLYGLIGILIAHVFFNAPLLSRIFLQTLEALPQEYWRSTAQLNMSGKDIFKLIEWPMLRRVLPASCGLVFLLCFTSFTVVLALGGGPSTNTLEVAIYQAIRLDFDIPKAVILALTQLFFCATLLFIGSRFARNIPLGNTEQQPAKRFDAKKPAAIAIDTIMLIAMSLLVFPPLLATAQKAFSTRFFTVLGDEKLWSASFNSLMISLAAGTLTLLLAIGIALMLRSLELPSRLGKKNYAKPLSAITDFSGSIILLLPPFVLATGLFISLKGMANLSALAPFLVVTVNSLMALPFALRILIPSFETSAQNSDLLCRSLGINSLNRVRVVDWPQNKKALGLTFGLSTALSTGDLSVIALFGTQDFTTLPLFMYQKMGSYRLDDAAIIAFFLCTQSLLLFTVIERTIAGHWSLSSFGFPKTKSLKPQKEDVPNRV</sequence>
<keyword evidence="6" id="KW-0997">Cell inner membrane</keyword>
<keyword evidence="9 11" id="KW-1133">Transmembrane helix</keyword>
<dbReference type="CDD" id="cd06261">
    <property type="entry name" value="TM_PBP2"/>
    <property type="match status" value="2"/>
</dbReference>
<feature type="transmembrane region" description="Helical" evidence="11">
    <location>
        <begin position="517"/>
        <end position="538"/>
    </location>
</feature>
<feature type="transmembrane region" description="Helical" evidence="11">
    <location>
        <begin position="140"/>
        <end position="159"/>
    </location>
</feature>
<feature type="transmembrane region" description="Helical" evidence="11">
    <location>
        <begin position="417"/>
        <end position="438"/>
    </location>
</feature>
<evidence type="ECO:0000256" key="6">
    <source>
        <dbReference type="ARBA" id="ARBA00022519"/>
    </source>
</evidence>
<dbReference type="RefSeq" id="WP_380248624.1">
    <property type="nucleotide sequence ID" value="NZ_JBHUII010000001.1"/>
</dbReference>
<feature type="domain" description="ABC transmembrane type-1" evidence="12">
    <location>
        <begin position="60"/>
        <end position="264"/>
    </location>
</feature>
<reference evidence="14" key="1">
    <citation type="journal article" date="2019" name="Int. J. Syst. Evol. Microbiol.">
        <title>The Global Catalogue of Microorganisms (GCM) 10K type strain sequencing project: providing services to taxonomists for standard genome sequencing and annotation.</title>
        <authorList>
            <consortium name="The Broad Institute Genomics Platform"/>
            <consortium name="The Broad Institute Genome Sequencing Center for Infectious Disease"/>
            <person name="Wu L."/>
            <person name="Ma J."/>
        </authorList>
    </citation>
    <scope>NUCLEOTIDE SEQUENCE [LARGE SCALE GENOMIC DNA]</scope>
    <source>
        <strain evidence="14">CGMCC 4.7192</strain>
    </source>
</reference>
<dbReference type="PANTHER" id="PTHR30183">
    <property type="entry name" value="MOLYBDENUM TRANSPORT SYSTEM PERMEASE PROTEIN MODB"/>
    <property type="match status" value="1"/>
</dbReference>
<evidence type="ECO:0000313" key="14">
    <source>
        <dbReference type="Proteomes" id="UP001597294"/>
    </source>
</evidence>
<dbReference type="NCBIfam" id="TIGR01253">
    <property type="entry name" value="thiP"/>
    <property type="match status" value="1"/>
</dbReference>
<feature type="transmembrane region" description="Helical" evidence="11">
    <location>
        <begin position="21"/>
        <end position="43"/>
    </location>
</feature>
<feature type="domain" description="ABC transmembrane type-1" evidence="12">
    <location>
        <begin position="337"/>
        <end position="538"/>
    </location>
</feature>
<name>A0ABW5BJC4_9PROT</name>
<gene>
    <name evidence="13" type="primary">thiP</name>
    <name evidence="13" type="ORF">ACFSKO_03930</name>
</gene>
<keyword evidence="5" id="KW-1003">Cell membrane</keyword>
<protein>
    <recommendedName>
        <fullName evidence="3">Thiamine transport system permease protein ThiP</fullName>
    </recommendedName>
</protein>
<feature type="transmembrane region" description="Helical" evidence="11">
    <location>
        <begin position="383"/>
        <end position="405"/>
    </location>
</feature>
<evidence type="ECO:0000256" key="11">
    <source>
        <dbReference type="RuleBase" id="RU363032"/>
    </source>
</evidence>
<dbReference type="EMBL" id="JBHUII010000001">
    <property type="protein sequence ID" value="MFD2204740.1"/>
    <property type="molecule type" value="Genomic_DNA"/>
</dbReference>
<comment type="caution">
    <text evidence="13">The sequence shown here is derived from an EMBL/GenBank/DDBJ whole genome shotgun (WGS) entry which is preliminary data.</text>
</comment>
<dbReference type="InterPro" id="IPR005947">
    <property type="entry name" value="ThiP_ABC_transpt"/>
</dbReference>
<dbReference type="PANTHER" id="PTHR30183:SF9">
    <property type="entry name" value="THIAMINE TRANSPORT SYSTEM PERMEASE PROTEIN THIP"/>
    <property type="match status" value="1"/>
</dbReference>
<feature type="transmembrane region" description="Helical" evidence="11">
    <location>
        <begin position="97"/>
        <end position="120"/>
    </location>
</feature>
<dbReference type="SUPFAM" id="SSF161098">
    <property type="entry name" value="MetI-like"/>
    <property type="match status" value="2"/>
</dbReference>
<comment type="subunit">
    <text evidence="2">The complex is composed of two ATP-binding proteins (ThiQ), two transmembrane proteins (ThiP) and a solute-binding protein (ThiB).</text>
</comment>
<accession>A0ABW5BJC4</accession>
<comment type="similarity">
    <text evidence="11">Belongs to the binding-protein-dependent transport system permease family.</text>
</comment>
<feature type="transmembrane region" description="Helical" evidence="11">
    <location>
        <begin position="63"/>
        <end position="85"/>
    </location>
</feature>
<proteinExistence type="inferred from homology"/>
<evidence type="ECO:0000256" key="7">
    <source>
        <dbReference type="ARBA" id="ARBA00022692"/>
    </source>
</evidence>
<dbReference type="Proteomes" id="UP001597294">
    <property type="component" value="Unassembled WGS sequence"/>
</dbReference>
<dbReference type="InterPro" id="IPR035906">
    <property type="entry name" value="MetI-like_sf"/>
</dbReference>
<keyword evidence="8" id="KW-0677">Repeat</keyword>
<keyword evidence="14" id="KW-1185">Reference proteome</keyword>
<organism evidence="13 14">
    <name type="scientific">Kiloniella antarctica</name>
    <dbReference type="NCBI Taxonomy" id="1550907"/>
    <lineage>
        <taxon>Bacteria</taxon>
        <taxon>Pseudomonadati</taxon>
        <taxon>Pseudomonadota</taxon>
        <taxon>Alphaproteobacteria</taxon>
        <taxon>Rhodospirillales</taxon>
        <taxon>Kiloniellaceae</taxon>
        <taxon>Kiloniella</taxon>
    </lineage>
</organism>
<evidence type="ECO:0000256" key="5">
    <source>
        <dbReference type="ARBA" id="ARBA00022475"/>
    </source>
</evidence>
<feature type="transmembrane region" description="Helical" evidence="11">
    <location>
        <begin position="200"/>
        <end position="222"/>
    </location>
</feature>
<feature type="transmembrane region" description="Helical" evidence="11">
    <location>
        <begin position="474"/>
        <end position="497"/>
    </location>
</feature>
<evidence type="ECO:0000256" key="2">
    <source>
        <dbReference type="ARBA" id="ARBA00011650"/>
    </source>
</evidence>
<dbReference type="Pfam" id="PF00528">
    <property type="entry name" value="BPD_transp_1"/>
    <property type="match status" value="1"/>
</dbReference>
<evidence type="ECO:0000256" key="8">
    <source>
        <dbReference type="ARBA" id="ARBA00022737"/>
    </source>
</evidence>
<dbReference type="Gene3D" id="1.10.3720.10">
    <property type="entry name" value="MetI-like"/>
    <property type="match status" value="2"/>
</dbReference>
<keyword evidence="7 11" id="KW-0812">Transmembrane</keyword>
<evidence type="ECO:0000313" key="13">
    <source>
        <dbReference type="EMBL" id="MFD2204740.1"/>
    </source>
</evidence>
<keyword evidence="10 11" id="KW-0472">Membrane</keyword>